<evidence type="ECO:0000256" key="5">
    <source>
        <dbReference type="ARBA" id="ARBA00022801"/>
    </source>
</evidence>
<feature type="binding site" evidence="7">
    <location>
        <position position="183"/>
    </location>
    <ligand>
        <name>Mg(2+)</name>
        <dbReference type="ChEBI" id="CHEBI:18420"/>
        <label>1</label>
        <note>catalytic</note>
    </ligand>
</feature>
<feature type="binding site" evidence="7">
    <location>
        <position position="63"/>
    </location>
    <ligand>
        <name>Mg(2+)</name>
        <dbReference type="ChEBI" id="CHEBI:18420"/>
        <label>1</label>
        <note>catalytic</note>
    </ligand>
</feature>
<dbReference type="PRINTS" id="PR00377">
    <property type="entry name" value="IMPHPHTASES"/>
</dbReference>
<dbReference type="GO" id="GO:0046854">
    <property type="term" value="P:phosphatidylinositol phosphate biosynthetic process"/>
    <property type="evidence" value="ECO:0007669"/>
    <property type="project" value="InterPro"/>
</dbReference>
<organism evidence="9 10">
    <name type="scientific">Candidatus Terrybacteria bacterium RIFCSPLOWO2_01_FULL_40_23</name>
    <dbReference type="NCBI Taxonomy" id="1802366"/>
    <lineage>
        <taxon>Bacteria</taxon>
        <taxon>Candidatus Terryibacteriota</taxon>
    </lineage>
</organism>
<evidence type="ECO:0000256" key="1">
    <source>
        <dbReference type="ARBA" id="ARBA00001033"/>
    </source>
</evidence>
<name>A0A1G2PXB2_9BACT</name>
<feature type="binding site" evidence="7">
    <location>
        <position position="40"/>
    </location>
    <ligand>
        <name>Mg(2+)</name>
        <dbReference type="ChEBI" id="CHEBI:18420"/>
        <label>1</label>
        <note>catalytic</note>
    </ligand>
</feature>
<protein>
    <recommendedName>
        <fullName evidence="8">Inositol-1-monophosphatase</fullName>
        <ecNumber evidence="8">3.1.3.25</ecNumber>
    </recommendedName>
</protein>
<dbReference type="PROSITE" id="PS00629">
    <property type="entry name" value="IMP_1"/>
    <property type="match status" value="1"/>
</dbReference>
<dbReference type="Gene3D" id="3.30.540.10">
    <property type="entry name" value="Fructose-1,6-Bisphosphatase, subunit A, domain 1"/>
    <property type="match status" value="1"/>
</dbReference>
<dbReference type="InterPro" id="IPR033942">
    <property type="entry name" value="IMPase"/>
</dbReference>
<dbReference type="InterPro" id="IPR020550">
    <property type="entry name" value="Inositol_monophosphatase_CS"/>
</dbReference>
<dbReference type="EC" id="3.1.3.25" evidence="8"/>
<keyword evidence="6 7" id="KW-0460">Magnesium</keyword>
<comment type="caution">
    <text evidence="9">The sequence shown here is derived from an EMBL/GenBank/DDBJ whole genome shotgun (WGS) entry which is preliminary data.</text>
</comment>
<evidence type="ECO:0000256" key="8">
    <source>
        <dbReference type="RuleBase" id="RU364068"/>
    </source>
</evidence>
<comment type="similarity">
    <text evidence="3 8">Belongs to the inositol monophosphatase superfamily.</text>
</comment>
<dbReference type="SUPFAM" id="SSF56655">
    <property type="entry name" value="Carbohydrate phosphatase"/>
    <property type="match status" value="1"/>
</dbReference>
<evidence type="ECO:0000256" key="6">
    <source>
        <dbReference type="ARBA" id="ARBA00022842"/>
    </source>
</evidence>
<evidence type="ECO:0000256" key="4">
    <source>
        <dbReference type="ARBA" id="ARBA00022723"/>
    </source>
</evidence>
<gene>
    <name evidence="9" type="ORF">A3A97_04030</name>
</gene>
<sequence>MVRENKDIDGSIVTYADKEIENFLVEGIKKYFPNDIIIAEEGSGGANDIFSAKNKFIWFIDPIDGTRNFVSGIPFFAISIGLMEDESLKFGIISEPMQENVFYAERGKGAFKNDVPMRVMPGDDMDENLIILSFIGKRNRITTANLLNKLVRTRVLGSAALNLCLVAQGKALGNIGLGFHTWDIAAGTIIVEEAGGKISDESGKSINIFQRDPLNIIATNGSVHDKILKEVNIAEKQPILGC</sequence>
<evidence type="ECO:0000256" key="3">
    <source>
        <dbReference type="ARBA" id="ARBA00009759"/>
    </source>
</evidence>
<evidence type="ECO:0000313" key="9">
    <source>
        <dbReference type="EMBL" id="OHA52967.1"/>
    </source>
</evidence>
<dbReference type="FunFam" id="3.40.190.80:FF:000020">
    <property type="entry name" value="Fructose-1,6-bisphosphatase/inositol-1-monophosphatase"/>
    <property type="match status" value="1"/>
</dbReference>
<keyword evidence="4 7" id="KW-0479">Metal-binding</keyword>
<dbReference type="GO" id="GO:0007165">
    <property type="term" value="P:signal transduction"/>
    <property type="evidence" value="ECO:0007669"/>
    <property type="project" value="TreeGrafter"/>
</dbReference>
<accession>A0A1G2PXB2</accession>
<dbReference type="InterPro" id="IPR020583">
    <property type="entry name" value="Inositol_monoP_metal-BS"/>
</dbReference>
<proteinExistence type="inferred from homology"/>
<dbReference type="Pfam" id="PF00459">
    <property type="entry name" value="Inositol_P"/>
    <property type="match status" value="1"/>
</dbReference>
<dbReference type="GO" id="GO:0046872">
    <property type="term" value="F:metal ion binding"/>
    <property type="evidence" value="ECO:0007669"/>
    <property type="project" value="UniProtKB-KW"/>
</dbReference>
<comment type="cofactor">
    <cofactor evidence="2 7 8">
        <name>Mg(2+)</name>
        <dbReference type="ChEBI" id="CHEBI:18420"/>
    </cofactor>
</comment>
<comment type="catalytic activity">
    <reaction evidence="1 8">
        <text>a myo-inositol phosphate + H2O = myo-inositol + phosphate</text>
        <dbReference type="Rhea" id="RHEA:24056"/>
        <dbReference type="ChEBI" id="CHEBI:15377"/>
        <dbReference type="ChEBI" id="CHEBI:17268"/>
        <dbReference type="ChEBI" id="CHEBI:43474"/>
        <dbReference type="ChEBI" id="CHEBI:84139"/>
        <dbReference type="EC" id="3.1.3.25"/>
    </reaction>
</comment>
<dbReference type="AlphaFoldDB" id="A0A1G2PXB2"/>
<dbReference type="CDD" id="cd01639">
    <property type="entry name" value="IMPase"/>
    <property type="match status" value="1"/>
</dbReference>
<reference evidence="9 10" key="1">
    <citation type="journal article" date="2016" name="Nat. Commun.">
        <title>Thousands of microbial genomes shed light on interconnected biogeochemical processes in an aquifer system.</title>
        <authorList>
            <person name="Anantharaman K."/>
            <person name="Brown C.T."/>
            <person name="Hug L.A."/>
            <person name="Sharon I."/>
            <person name="Castelle C.J."/>
            <person name="Probst A.J."/>
            <person name="Thomas B.C."/>
            <person name="Singh A."/>
            <person name="Wilkins M.J."/>
            <person name="Karaoz U."/>
            <person name="Brodie E.L."/>
            <person name="Williams K.H."/>
            <person name="Hubbard S.S."/>
            <person name="Banfield J.F."/>
        </authorList>
    </citation>
    <scope>NUCLEOTIDE SEQUENCE [LARGE SCALE GENOMIC DNA]</scope>
</reference>
<evidence type="ECO:0000256" key="7">
    <source>
        <dbReference type="PIRSR" id="PIRSR600760-2"/>
    </source>
</evidence>
<dbReference type="PANTHER" id="PTHR20854:SF4">
    <property type="entry name" value="INOSITOL-1-MONOPHOSPHATASE-RELATED"/>
    <property type="match status" value="1"/>
</dbReference>
<dbReference type="PROSITE" id="PS00630">
    <property type="entry name" value="IMP_2"/>
    <property type="match status" value="1"/>
</dbReference>
<dbReference type="EMBL" id="MHSW01000002">
    <property type="protein sequence ID" value="OHA52967.1"/>
    <property type="molecule type" value="Genomic_DNA"/>
</dbReference>
<dbReference type="Gene3D" id="3.40.190.80">
    <property type="match status" value="1"/>
</dbReference>
<dbReference type="GO" id="GO:0006020">
    <property type="term" value="P:inositol metabolic process"/>
    <property type="evidence" value="ECO:0007669"/>
    <property type="project" value="TreeGrafter"/>
</dbReference>
<evidence type="ECO:0000256" key="2">
    <source>
        <dbReference type="ARBA" id="ARBA00001946"/>
    </source>
</evidence>
<evidence type="ECO:0000313" key="10">
    <source>
        <dbReference type="Proteomes" id="UP000176951"/>
    </source>
</evidence>
<dbReference type="InterPro" id="IPR000760">
    <property type="entry name" value="Inositol_monophosphatase-like"/>
</dbReference>
<dbReference type="GO" id="GO:0008934">
    <property type="term" value="F:inositol monophosphate 1-phosphatase activity"/>
    <property type="evidence" value="ECO:0007669"/>
    <property type="project" value="InterPro"/>
</dbReference>
<dbReference type="Proteomes" id="UP000176951">
    <property type="component" value="Unassembled WGS sequence"/>
</dbReference>
<keyword evidence="5 8" id="KW-0378">Hydrolase</keyword>
<dbReference type="PANTHER" id="PTHR20854">
    <property type="entry name" value="INOSITOL MONOPHOSPHATASE"/>
    <property type="match status" value="1"/>
</dbReference>
<feature type="binding site" evidence="7">
    <location>
        <position position="64"/>
    </location>
    <ligand>
        <name>Mg(2+)</name>
        <dbReference type="ChEBI" id="CHEBI:18420"/>
        <label>1</label>
        <note>catalytic</note>
    </ligand>
</feature>
<feature type="binding site" evidence="7">
    <location>
        <position position="61"/>
    </location>
    <ligand>
        <name>Mg(2+)</name>
        <dbReference type="ChEBI" id="CHEBI:18420"/>
        <label>1</label>
        <note>catalytic</note>
    </ligand>
</feature>